<dbReference type="KEGG" id="bgh:BDBG_16168"/>
<dbReference type="EMBL" id="GG657448">
    <property type="protein sequence ID" value="OAT04034.1"/>
    <property type="molecule type" value="Genomic_DNA"/>
</dbReference>
<sequence>MQSIIIIGIRARTPPSQKSPATHARSCQPQHSFPPKLSHHLNSTMTHRALQSRLASKHNVILPIILANEGCNFATPPQNRKEQEKKKVECNFLTPENPISET</sequence>
<accession>A0A179U7V1</accession>
<evidence type="ECO:0000313" key="2">
    <source>
        <dbReference type="EMBL" id="OAT04034.1"/>
    </source>
</evidence>
<dbReference type="AlphaFoldDB" id="A0A179U7V1"/>
<feature type="compositionally biased region" description="Polar residues" evidence="1">
    <location>
        <begin position="14"/>
        <end position="31"/>
    </location>
</feature>
<organism evidence="2 3">
    <name type="scientific">Blastomyces gilchristii (strain SLH14081)</name>
    <name type="common">Blastomyces dermatitidis</name>
    <dbReference type="NCBI Taxonomy" id="559298"/>
    <lineage>
        <taxon>Eukaryota</taxon>
        <taxon>Fungi</taxon>
        <taxon>Dikarya</taxon>
        <taxon>Ascomycota</taxon>
        <taxon>Pezizomycotina</taxon>
        <taxon>Eurotiomycetes</taxon>
        <taxon>Eurotiomycetidae</taxon>
        <taxon>Onygenales</taxon>
        <taxon>Ajellomycetaceae</taxon>
        <taxon>Blastomyces</taxon>
    </lineage>
</organism>
<evidence type="ECO:0000256" key="1">
    <source>
        <dbReference type="SAM" id="MobiDB-lite"/>
    </source>
</evidence>
<name>A0A179U7V1_BLAGS</name>
<gene>
    <name evidence="2" type="ORF">BDBG_16168</name>
</gene>
<feature type="region of interest" description="Disordered" evidence="1">
    <location>
        <begin position="11"/>
        <end position="40"/>
    </location>
</feature>
<keyword evidence="3" id="KW-1185">Reference proteome</keyword>
<dbReference type="VEuPathDB" id="FungiDB:BDBG_16168"/>
<dbReference type="Proteomes" id="UP000002038">
    <property type="component" value="Unassembled WGS sequence"/>
</dbReference>
<dbReference type="RefSeq" id="XP_031575952.1">
    <property type="nucleotide sequence ID" value="XM_031724172.1"/>
</dbReference>
<proteinExistence type="predicted"/>
<evidence type="ECO:0000313" key="3">
    <source>
        <dbReference type="Proteomes" id="UP000002038"/>
    </source>
</evidence>
<reference evidence="3" key="1">
    <citation type="journal article" date="2015" name="PLoS Genet.">
        <title>The dynamic genome and transcriptome of the human fungal pathogen Blastomyces and close relative Emmonsia.</title>
        <authorList>
            <person name="Munoz J.F."/>
            <person name="Gauthier G.M."/>
            <person name="Desjardins C.A."/>
            <person name="Gallo J.E."/>
            <person name="Holder J."/>
            <person name="Sullivan T.D."/>
            <person name="Marty A.J."/>
            <person name="Carmen J.C."/>
            <person name="Chen Z."/>
            <person name="Ding L."/>
            <person name="Gujja S."/>
            <person name="Magrini V."/>
            <person name="Misas E."/>
            <person name="Mitreva M."/>
            <person name="Priest M."/>
            <person name="Saif S."/>
            <person name="Whiston E.A."/>
            <person name="Young S."/>
            <person name="Zeng Q."/>
            <person name="Goldman W.E."/>
            <person name="Mardis E.R."/>
            <person name="Taylor J.W."/>
            <person name="McEwen J.G."/>
            <person name="Clay O.K."/>
            <person name="Klein B.S."/>
            <person name="Cuomo C.A."/>
        </authorList>
    </citation>
    <scope>NUCLEOTIDE SEQUENCE [LARGE SCALE GENOMIC DNA]</scope>
    <source>
        <strain evidence="3">SLH14081</strain>
    </source>
</reference>
<dbReference type="GeneID" id="42528376"/>
<protein>
    <submittedName>
        <fullName evidence="2">Uncharacterized protein</fullName>
    </submittedName>
</protein>